<proteinExistence type="predicted"/>
<sequence length="308" mass="33716">MVSILTLASRSRHARLKLLDYYLQRAVTSRRLRRAATRATIAVLHRLHGSPARATLPDPLQQAPHAAATPPALQALRERGIAPLGRLLPPAHCAEVRAWLRHRDLVAARGDGRTFRLDSAPPGVGIGDVPLGIVVDCPHIMALANHPTMLRLARDYLGYTPIITLIGLRWSFAGAAADGMVQAFHRDSEPGCIKMLVYLTDVDALSGPHSFVAGSHRDRMPLRLRRYEDDEVARTHGAAEVVTGAAGTAFAIDSKGIYKGTPPARGARLLLVVQYSLLPCLLYDYTPLPYRGGGVFDRYVNRLVIEQR</sequence>
<dbReference type="AlphaFoldDB" id="A0A7Z2ZUS4"/>
<dbReference type="GO" id="GO:0016706">
    <property type="term" value="F:2-oxoglutarate-dependent dioxygenase activity"/>
    <property type="evidence" value="ECO:0007669"/>
    <property type="project" value="UniProtKB-ARBA"/>
</dbReference>
<dbReference type="KEGG" id="mfy:HH212_16065"/>
<evidence type="ECO:0000313" key="2">
    <source>
        <dbReference type="Proteomes" id="UP000502415"/>
    </source>
</evidence>
<reference evidence="1 2" key="1">
    <citation type="submission" date="2020-04" db="EMBL/GenBank/DDBJ databases">
        <title>Genome sequencing of novel species.</title>
        <authorList>
            <person name="Heo J."/>
            <person name="Kim S.-J."/>
            <person name="Kim J.-S."/>
            <person name="Hong S.-B."/>
            <person name="Kwon S.-W."/>
        </authorList>
    </citation>
    <scope>NUCLEOTIDE SEQUENCE [LARGE SCALE GENOMIC DNA]</scope>
    <source>
        <strain evidence="1 2">GN2-R2</strain>
    </source>
</reference>
<keyword evidence="1" id="KW-0560">Oxidoreductase</keyword>
<dbReference type="RefSeq" id="WP_170203389.1">
    <property type="nucleotide sequence ID" value="NZ_CP051685.1"/>
</dbReference>
<accession>A0A7Z2ZUS4</accession>
<organism evidence="1 2">
    <name type="scientific">Massilia forsythiae</name>
    <dbReference type="NCBI Taxonomy" id="2728020"/>
    <lineage>
        <taxon>Bacteria</taxon>
        <taxon>Pseudomonadati</taxon>
        <taxon>Pseudomonadota</taxon>
        <taxon>Betaproteobacteria</taxon>
        <taxon>Burkholderiales</taxon>
        <taxon>Oxalobacteraceae</taxon>
        <taxon>Telluria group</taxon>
        <taxon>Massilia</taxon>
    </lineage>
</organism>
<keyword evidence="1" id="KW-0223">Dioxygenase</keyword>
<protein>
    <submittedName>
        <fullName evidence="1">Phytanoyl-CoA dioxygenase family protein</fullName>
    </submittedName>
</protein>
<dbReference type="SUPFAM" id="SSF51197">
    <property type="entry name" value="Clavaminate synthase-like"/>
    <property type="match status" value="1"/>
</dbReference>
<dbReference type="InterPro" id="IPR008775">
    <property type="entry name" value="Phytyl_CoA_dOase-like"/>
</dbReference>
<keyword evidence="2" id="KW-1185">Reference proteome</keyword>
<dbReference type="Pfam" id="PF05721">
    <property type="entry name" value="PhyH"/>
    <property type="match status" value="1"/>
</dbReference>
<evidence type="ECO:0000313" key="1">
    <source>
        <dbReference type="EMBL" id="QJE01362.1"/>
    </source>
</evidence>
<dbReference type="EMBL" id="CP051685">
    <property type="protein sequence ID" value="QJE01362.1"/>
    <property type="molecule type" value="Genomic_DNA"/>
</dbReference>
<dbReference type="Gene3D" id="2.60.120.620">
    <property type="entry name" value="q2cbj1_9rhob like domain"/>
    <property type="match status" value="1"/>
</dbReference>
<dbReference type="Proteomes" id="UP000502415">
    <property type="component" value="Chromosome"/>
</dbReference>
<gene>
    <name evidence="1" type="ORF">HH212_16065</name>
</gene>
<name>A0A7Z2ZUS4_9BURK</name>